<evidence type="ECO:0000313" key="1">
    <source>
        <dbReference type="EMBL" id="AEO67277.1"/>
    </source>
</evidence>
<evidence type="ECO:0000313" key="2">
    <source>
        <dbReference type="Proteomes" id="UP000008181"/>
    </source>
</evidence>
<reference evidence="1 2" key="1">
    <citation type="journal article" date="2011" name="Nat. Biotechnol.">
        <title>Comparative genomic analysis of the thermophilic biomass-degrading fungi Myceliophthora thermophila and Thielavia terrestris.</title>
        <authorList>
            <person name="Berka R.M."/>
            <person name="Grigoriev I.V."/>
            <person name="Otillar R."/>
            <person name="Salamov A."/>
            <person name="Grimwood J."/>
            <person name="Reid I."/>
            <person name="Ishmael N."/>
            <person name="John T."/>
            <person name="Darmond C."/>
            <person name="Moisan M.-C."/>
            <person name="Henrissat B."/>
            <person name="Coutinho P.M."/>
            <person name="Lombard V."/>
            <person name="Natvig D.O."/>
            <person name="Lindquist E."/>
            <person name="Schmutz J."/>
            <person name="Lucas S."/>
            <person name="Harris P."/>
            <person name="Powlowski J."/>
            <person name="Bellemare A."/>
            <person name="Taylor D."/>
            <person name="Butler G."/>
            <person name="de Vries R.P."/>
            <person name="Allijn I.E."/>
            <person name="van den Brink J."/>
            <person name="Ushinsky S."/>
            <person name="Storms R."/>
            <person name="Powell A.J."/>
            <person name="Paulsen I.T."/>
            <person name="Elbourne L.D.H."/>
            <person name="Baker S.E."/>
            <person name="Magnuson J."/>
            <person name="LaBoissiere S."/>
            <person name="Clutterbuck A.J."/>
            <person name="Martinez D."/>
            <person name="Wogulis M."/>
            <person name="de Leon A.L."/>
            <person name="Rey M.W."/>
            <person name="Tsang A."/>
        </authorList>
    </citation>
    <scope>NUCLEOTIDE SEQUENCE [LARGE SCALE GENOMIC DNA]</scope>
    <source>
        <strain evidence="2">ATCC 38088 / NRRL 8126</strain>
    </source>
</reference>
<dbReference type="AlphaFoldDB" id="G2R0A9"/>
<dbReference type="GeneID" id="11516932"/>
<dbReference type="KEGG" id="ttt:THITE_151206"/>
<sequence length="82" mass="9277">MNQFTDPNNTTVFVGGLSSIRYKVARSIGNSRVRLSWGTLAPRWLRLARLSYWVSHLSKGIDTVKQIGHNPNKDDSHRDADP</sequence>
<dbReference type="EMBL" id="CP003010">
    <property type="protein sequence ID" value="AEO67277.1"/>
    <property type="molecule type" value="Genomic_DNA"/>
</dbReference>
<dbReference type="HOGENOM" id="CLU_2559902_0_0_1"/>
<keyword evidence="2" id="KW-1185">Reference proteome</keyword>
<proteinExistence type="predicted"/>
<dbReference type="OrthoDB" id="446113at2759"/>
<dbReference type="Proteomes" id="UP000008181">
    <property type="component" value="Chromosome 2"/>
</dbReference>
<protein>
    <submittedName>
        <fullName evidence="1">Uncharacterized protein</fullName>
    </submittedName>
</protein>
<gene>
    <name evidence="1" type="ORF">THITE_151206</name>
</gene>
<name>G2R0A9_THETT</name>
<dbReference type="RefSeq" id="XP_003653613.1">
    <property type="nucleotide sequence ID" value="XM_003653565.1"/>
</dbReference>
<accession>G2R0A9</accession>
<organism evidence="1 2">
    <name type="scientific">Thermothielavioides terrestris (strain ATCC 38088 / NRRL 8126)</name>
    <name type="common">Thielavia terrestris</name>
    <dbReference type="NCBI Taxonomy" id="578455"/>
    <lineage>
        <taxon>Eukaryota</taxon>
        <taxon>Fungi</taxon>
        <taxon>Dikarya</taxon>
        <taxon>Ascomycota</taxon>
        <taxon>Pezizomycotina</taxon>
        <taxon>Sordariomycetes</taxon>
        <taxon>Sordariomycetidae</taxon>
        <taxon>Sordariales</taxon>
        <taxon>Chaetomiaceae</taxon>
        <taxon>Thermothielavioides</taxon>
        <taxon>Thermothielavioides terrestris</taxon>
    </lineage>
</organism>